<dbReference type="InterPro" id="IPR036179">
    <property type="entry name" value="Ig-like_dom_sf"/>
</dbReference>
<evidence type="ECO:0000313" key="3">
    <source>
        <dbReference type="Proteomes" id="UP000193380"/>
    </source>
</evidence>
<dbReference type="InterPro" id="IPR013783">
    <property type="entry name" value="Ig-like_fold"/>
</dbReference>
<name>A0A060VYL3_ONCMY</name>
<protein>
    <recommendedName>
        <fullName evidence="1">Ig-like domain-containing protein</fullName>
    </recommendedName>
</protein>
<dbReference type="SUPFAM" id="SSF48726">
    <property type="entry name" value="Immunoglobulin"/>
    <property type="match status" value="1"/>
</dbReference>
<proteinExistence type="predicted"/>
<evidence type="ECO:0000313" key="2">
    <source>
        <dbReference type="EMBL" id="CDQ58084.1"/>
    </source>
</evidence>
<dbReference type="Proteomes" id="UP000193380">
    <property type="component" value="Unassembled WGS sequence"/>
</dbReference>
<accession>A0A060VYL3</accession>
<reference evidence="2" key="2">
    <citation type="submission" date="2014-03" db="EMBL/GenBank/DDBJ databases">
        <authorList>
            <person name="Genoscope - CEA"/>
        </authorList>
    </citation>
    <scope>NUCLEOTIDE SEQUENCE</scope>
</reference>
<reference evidence="2" key="1">
    <citation type="journal article" date="2014" name="Nat. Commun.">
        <title>The rainbow trout genome provides novel insights into evolution after whole-genome duplication in vertebrates.</title>
        <authorList>
            <person name="Berthelot C."/>
            <person name="Brunet F."/>
            <person name="Chalopin D."/>
            <person name="Juanchich A."/>
            <person name="Bernard M."/>
            <person name="Noel B."/>
            <person name="Bento P."/>
            <person name="Da Silva C."/>
            <person name="Labadie K."/>
            <person name="Alberti A."/>
            <person name="Aury J.M."/>
            <person name="Louis A."/>
            <person name="Dehais P."/>
            <person name="Bardou P."/>
            <person name="Montfort J."/>
            <person name="Klopp C."/>
            <person name="Cabau C."/>
            <person name="Gaspin C."/>
            <person name="Thorgaard G.H."/>
            <person name="Boussaha M."/>
            <person name="Quillet E."/>
            <person name="Guyomard R."/>
            <person name="Galiana D."/>
            <person name="Bobe J."/>
            <person name="Volff J.N."/>
            <person name="Genet C."/>
            <person name="Wincker P."/>
            <person name="Jaillon O."/>
            <person name="Roest Crollius H."/>
            <person name="Guiguen Y."/>
        </authorList>
    </citation>
    <scope>NUCLEOTIDE SEQUENCE [LARGE SCALE GENOMIC DNA]</scope>
</reference>
<gene>
    <name evidence="2" type="ORF">GSONMT00077097001</name>
</gene>
<dbReference type="PANTHER" id="PTHR46484:SF3">
    <property type="entry name" value="MYELIN-ASSOCIATED GLYCOPROTEIN-LIKE"/>
    <property type="match status" value="1"/>
</dbReference>
<dbReference type="Gene3D" id="2.60.40.10">
    <property type="entry name" value="Immunoglobulins"/>
    <property type="match status" value="2"/>
</dbReference>
<dbReference type="InterPro" id="IPR007110">
    <property type="entry name" value="Ig-like_dom"/>
</dbReference>
<organism evidence="2 3">
    <name type="scientific">Oncorhynchus mykiss</name>
    <name type="common">Rainbow trout</name>
    <name type="synonym">Salmo gairdneri</name>
    <dbReference type="NCBI Taxonomy" id="8022"/>
    <lineage>
        <taxon>Eukaryota</taxon>
        <taxon>Metazoa</taxon>
        <taxon>Chordata</taxon>
        <taxon>Craniata</taxon>
        <taxon>Vertebrata</taxon>
        <taxon>Euteleostomi</taxon>
        <taxon>Actinopterygii</taxon>
        <taxon>Neopterygii</taxon>
        <taxon>Teleostei</taxon>
        <taxon>Protacanthopterygii</taxon>
        <taxon>Salmoniformes</taxon>
        <taxon>Salmonidae</taxon>
        <taxon>Salmoninae</taxon>
        <taxon>Oncorhynchus</taxon>
    </lineage>
</organism>
<dbReference type="PANTHER" id="PTHR46484">
    <property type="entry name" value="SI:CH211-171H4.5-RELATED"/>
    <property type="match status" value="1"/>
</dbReference>
<dbReference type="PROSITE" id="PS50835">
    <property type="entry name" value="IG_LIKE"/>
    <property type="match status" value="1"/>
</dbReference>
<sequence>MVSLNCSISYSCPSQAPTLQWRWERGAQENSSEYGEPHVLQPQGQGPTLRTSLTFITSYRIKPRMRCEAVYPGGRRVYTVKELHVTFPPKDVTVQVHTLTVQEGLNVLLACSCKADPPVTEYRWSYTQHGLTVDLHQRTFTVRVYNVTRDMRVRCTAQNLIGRAESKLTSLNIQCKHFIQSMFDRLFYFQFLRMDLNGCCLYTCTLYIVIQEQYFGTLTSLILP</sequence>
<evidence type="ECO:0000259" key="1">
    <source>
        <dbReference type="PROSITE" id="PS50835"/>
    </source>
</evidence>
<dbReference type="STRING" id="8022.A0A060VYL3"/>
<dbReference type="PaxDb" id="8022-A0A060VYL3"/>
<dbReference type="AlphaFoldDB" id="A0A060VYL3"/>
<dbReference type="EMBL" id="FR904296">
    <property type="protein sequence ID" value="CDQ58084.1"/>
    <property type="molecule type" value="Genomic_DNA"/>
</dbReference>
<feature type="domain" description="Ig-like" evidence="1">
    <location>
        <begin position="89"/>
        <end position="174"/>
    </location>
</feature>